<sequence>MQRLWAPADSDLNRLLAAPWPMGLWAIGSMTTGSFVTKKKINFVQHNNIVAAY</sequence>
<evidence type="ECO:0000256" key="1">
    <source>
        <dbReference type="SAM" id="Phobius"/>
    </source>
</evidence>
<evidence type="ECO:0000313" key="2">
    <source>
        <dbReference type="EMBL" id="JAE17678.1"/>
    </source>
</evidence>
<keyword evidence="1" id="KW-1133">Transmembrane helix</keyword>
<reference evidence="2" key="2">
    <citation type="journal article" date="2015" name="Data Brief">
        <title>Shoot transcriptome of the giant reed, Arundo donax.</title>
        <authorList>
            <person name="Barrero R.A."/>
            <person name="Guerrero F.D."/>
            <person name="Moolhuijzen P."/>
            <person name="Goolsby J.A."/>
            <person name="Tidwell J."/>
            <person name="Bellgard S.E."/>
            <person name="Bellgard M.I."/>
        </authorList>
    </citation>
    <scope>NUCLEOTIDE SEQUENCE</scope>
    <source>
        <tissue evidence="2">Shoot tissue taken approximately 20 cm above the soil surface</tissue>
    </source>
</reference>
<name>A0A0A9GAI7_ARUDO</name>
<accession>A0A0A9GAI7</accession>
<proteinExistence type="predicted"/>
<feature type="transmembrane region" description="Helical" evidence="1">
    <location>
        <begin position="20"/>
        <end position="37"/>
    </location>
</feature>
<protein>
    <submittedName>
        <fullName evidence="2">Uncharacterized protein</fullName>
    </submittedName>
</protein>
<reference evidence="2" key="1">
    <citation type="submission" date="2014-09" db="EMBL/GenBank/DDBJ databases">
        <authorList>
            <person name="Magalhaes I.L.F."/>
            <person name="Oliveira U."/>
            <person name="Santos F.R."/>
            <person name="Vidigal T.H.D.A."/>
            <person name="Brescovit A.D."/>
            <person name="Santos A.J."/>
        </authorList>
    </citation>
    <scope>NUCLEOTIDE SEQUENCE</scope>
    <source>
        <tissue evidence="2">Shoot tissue taken approximately 20 cm above the soil surface</tissue>
    </source>
</reference>
<keyword evidence="1" id="KW-0472">Membrane</keyword>
<dbReference type="AlphaFoldDB" id="A0A0A9GAI7"/>
<dbReference type="EMBL" id="GBRH01180218">
    <property type="protein sequence ID" value="JAE17678.1"/>
    <property type="molecule type" value="Transcribed_RNA"/>
</dbReference>
<keyword evidence="1" id="KW-0812">Transmembrane</keyword>
<organism evidence="2">
    <name type="scientific">Arundo donax</name>
    <name type="common">Giant reed</name>
    <name type="synonym">Donax arundinaceus</name>
    <dbReference type="NCBI Taxonomy" id="35708"/>
    <lineage>
        <taxon>Eukaryota</taxon>
        <taxon>Viridiplantae</taxon>
        <taxon>Streptophyta</taxon>
        <taxon>Embryophyta</taxon>
        <taxon>Tracheophyta</taxon>
        <taxon>Spermatophyta</taxon>
        <taxon>Magnoliopsida</taxon>
        <taxon>Liliopsida</taxon>
        <taxon>Poales</taxon>
        <taxon>Poaceae</taxon>
        <taxon>PACMAD clade</taxon>
        <taxon>Arundinoideae</taxon>
        <taxon>Arundineae</taxon>
        <taxon>Arundo</taxon>
    </lineage>
</organism>